<accession>A0A2U2RTT3</accession>
<gene>
    <name evidence="1" type="ORF">CWE05_03090</name>
</gene>
<dbReference type="EMBL" id="PHUM01000003">
    <property type="protein sequence ID" value="PWH09276.1"/>
    <property type="molecule type" value="Genomic_DNA"/>
</dbReference>
<proteinExistence type="predicted"/>
<organism evidence="1 2">
    <name type="scientific">Bifidobacterium longum</name>
    <dbReference type="NCBI Taxonomy" id="216816"/>
    <lineage>
        <taxon>Bacteria</taxon>
        <taxon>Bacillati</taxon>
        <taxon>Actinomycetota</taxon>
        <taxon>Actinomycetes</taxon>
        <taxon>Bifidobacteriales</taxon>
        <taxon>Bifidobacteriaceae</taxon>
        <taxon>Bifidobacterium</taxon>
    </lineage>
</organism>
<sequence>MPITVKRRTETINIVLDQEKAQELINLGHDLTNALNSRVKVEGGNPRARKLAQRIEALKEECAADTLTLELRALPFSKWKRVLEDNTPDPKKPLGRDMVGLASDAVAMMAVTAVVGGEPLPEQDLTNDALRKAFNEMTDGQLTIIVQAVMKLNGEAADPKAAFDLASKTLESSGN</sequence>
<dbReference type="RefSeq" id="WP_109087515.1">
    <property type="nucleotide sequence ID" value="NZ_PHUM01000003.1"/>
</dbReference>
<evidence type="ECO:0000313" key="2">
    <source>
        <dbReference type="Proteomes" id="UP000245582"/>
    </source>
</evidence>
<protein>
    <submittedName>
        <fullName evidence="1">Uncharacterized protein</fullName>
    </submittedName>
</protein>
<comment type="caution">
    <text evidence="1">The sequence shown here is derived from an EMBL/GenBank/DDBJ whole genome shotgun (WGS) entry which is preliminary data.</text>
</comment>
<reference evidence="1 2" key="1">
    <citation type="submission" date="2017-11" db="EMBL/GenBank/DDBJ databases">
        <title>Draft genome sequence of Bifidobacterium longum UMA026, isolated from Holstein dairy cow feces.</title>
        <authorList>
            <person name="Albert K."/>
            <person name="Sela D.A."/>
        </authorList>
    </citation>
    <scope>NUCLEOTIDE SEQUENCE [LARGE SCALE GENOMIC DNA]</scope>
    <source>
        <strain evidence="1 2">UMA026</strain>
    </source>
</reference>
<name>A0A2U2RTT3_BIFLN</name>
<dbReference type="Proteomes" id="UP000245582">
    <property type="component" value="Unassembled WGS sequence"/>
</dbReference>
<evidence type="ECO:0000313" key="1">
    <source>
        <dbReference type="EMBL" id="PWH09276.1"/>
    </source>
</evidence>
<dbReference type="AlphaFoldDB" id="A0A2U2RTT3"/>